<evidence type="ECO:0008006" key="4">
    <source>
        <dbReference type="Google" id="ProtNLM"/>
    </source>
</evidence>
<name>A0A8W8M9J1_MAGGI</name>
<evidence type="ECO:0000313" key="3">
    <source>
        <dbReference type="Proteomes" id="UP000005408"/>
    </source>
</evidence>
<proteinExistence type="predicted"/>
<feature type="chain" id="PRO_5036461346" description="Apple domain-containing protein" evidence="1">
    <location>
        <begin position="25"/>
        <end position="116"/>
    </location>
</feature>
<dbReference type="Proteomes" id="UP000005408">
    <property type="component" value="Unassembled WGS sequence"/>
</dbReference>
<reference evidence="2" key="1">
    <citation type="submission" date="2022-08" db="UniProtKB">
        <authorList>
            <consortium name="EnsemblMetazoa"/>
        </authorList>
    </citation>
    <scope>IDENTIFICATION</scope>
    <source>
        <strain evidence="2">05x7-T-G4-1.051#20</strain>
    </source>
</reference>
<evidence type="ECO:0000256" key="1">
    <source>
        <dbReference type="SAM" id="SignalP"/>
    </source>
</evidence>
<accession>A0A8W8M9J1</accession>
<organism evidence="2 3">
    <name type="scientific">Magallana gigas</name>
    <name type="common">Pacific oyster</name>
    <name type="synonym">Crassostrea gigas</name>
    <dbReference type="NCBI Taxonomy" id="29159"/>
    <lineage>
        <taxon>Eukaryota</taxon>
        <taxon>Metazoa</taxon>
        <taxon>Spiralia</taxon>
        <taxon>Lophotrochozoa</taxon>
        <taxon>Mollusca</taxon>
        <taxon>Bivalvia</taxon>
        <taxon>Autobranchia</taxon>
        <taxon>Pteriomorphia</taxon>
        <taxon>Ostreida</taxon>
        <taxon>Ostreoidea</taxon>
        <taxon>Ostreidae</taxon>
        <taxon>Magallana</taxon>
    </lineage>
</organism>
<feature type="signal peptide" evidence="1">
    <location>
        <begin position="1"/>
        <end position="24"/>
    </location>
</feature>
<protein>
    <recommendedName>
        <fullName evidence="4">Apple domain-containing protein</fullName>
    </recommendedName>
</protein>
<keyword evidence="3" id="KW-1185">Reference proteome</keyword>
<sequence length="116" mass="12200">MICSLVRFGLTSLAVFGTLQLASGHLCNLYDVTSSHLTSLTTLTTSECGFNCGVTSGCMNFGVCHDSSSDNCTFYKTVSKTSCGPSSSVLCFLFTKDMCESSPCTTVAQISTAVTE</sequence>
<evidence type="ECO:0000313" key="2">
    <source>
        <dbReference type="EnsemblMetazoa" id="G31958.1:cds"/>
    </source>
</evidence>
<keyword evidence="1" id="KW-0732">Signal</keyword>
<dbReference type="EnsemblMetazoa" id="G31958.1">
    <property type="protein sequence ID" value="G31958.1:cds"/>
    <property type="gene ID" value="G31958"/>
</dbReference>
<dbReference type="AlphaFoldDB" id="A0A8W8M9J1"/>